<accession>A0ABS8RCL6</accession>
<proteinExistence type="predicted"/>
<protein>
    <recommendedName>
        <fullName evidence="3">DUF1642 domain-containing protein</fullName>
    </recommendedName>
</protein>
<comment type="caution">
    <text evidence="1">The sequence shown here is derived from an EMBL/GenBank/DDBJ whole genome shotgun (WGS) entry which is preliminary data.</text>
</comment>
<dbReference type="RefSeq" id="WP_231795703.1">
    <property type="nucleotide sequence ID" value="NZ_JAJPDJ010000060.1"/>
</dbReference>
<evidence type="ECO:0000313" key="2">
    <source>
        <dbReference type="Proteomes" id="UP001200032"/>
    </source>
</evidence>
<keyword evidence="2" id="KW-1185">Reference proteome</keyword>
<reference evidence="1 2" key="1">
    <citation type="submission" date="2021-12" db="EMBL/GenBank/DDBJ databases">
        <title>A phylogenomic analysis of Limosilactobacillus reuteri reveals ancient and stable evolutionary relationships with rodents and birds and zoonotic transmission to humans.</title>
        <authorList>
            <person name="Li F."/>
            <person name="Li X."/>
            <person name="Cheng C."/>
            <person name="Tollenaar S."/>
            <person name="Zhang J.S."/>
            <person name="Simpson D."/>
            <person name="Tasseva G."/>
            <person name="Perez-Munoz M.E."/>
            <person name="Frese S."/>
            <person name="Gaenzle M.G."/>
            <person name="Walter J."/>
            <person name="Zheng J."/>
        </authorList>
    </citation>
    <scope>NUCLEOTIDE SEQUENCE [LARGE SCALE GENOMIC DNA]</scope>
    <source>
        <strain evidence="1 2">WF-AF5-A</strain>
    </source>
</reference>
<evidence type="ECO:0008006" key="3">
    <source>
        <dbReference type="Google" id="ProtNLM"/>
    </source>
</evidence>
<gene>
    <name evidence="1" type="ORF">LTY59_06020</name>
</gene>
<dbReference type="EMBL" id="JAJPDJ010000060">
    <property type="protein sequence ID" value="MCD7138774.1"/>
    <property type="molecule type" value="Genomic_DNA"/>
</dbReference>
<sequence>MKIDEAIEIINGTTSTVSAEETNEFLYIYHRNLKGDLKAYNDWFLMMRIGVTSWDSICKDWDCLSDIKPQDLARVMDVVQRLLDTPVKERFPEKKYRLRWIDDRNGKANYVYLDMDATWHMVTLKNFADTFTESGLEQLKKDNPCLAPAIDAMKEPAEDIEHDNY</sequence>
<organism evidence="1 2">
    <name type="scientific">Limosilactobacillus balticus</name>
    <dbReference type="NCBI Taxonomy" id="2759747"/>
    <lineage>
        <taxon>Bacteria</taxon>
        <taxon>Bacillati</taxon>
        <taxon>Bacillota</taxon>
        <taxon>Bacilli</taxon>
        <taxon>Lactobacillales</taxon>
        <taxon>Lactobacillaceae</taxon>
        <taxon>Limosilactobacillus</taxon>
    </lineage>
</organism>
<evidence type="ECO:0000313" key="1">
    <source>
        <dbReference type="EMBL" id="MCD7138774.1"/>
    </source>
</evidence>
<name>A0ABS8RCL6_9LACO</name>
<dbReference type="Proteomes" id="UP001200032">
    <property type="component" value="Unassembled WGS sequence"/>
</dbReference>